<dbReference type="GO" id="GO:0016491">
    <property type="term" value="F:oxidoreductase activity"/>
    <property type="evidence" value="ECO:0007669"/>
    <property type="project" value="UniProtKB-KW"/>
</dbReference>
<evidence type="ECO:0000313" key="2">
    <source>
        <dbReference type="EMBL" id="WNC16931.1"/>
    </source>
</evidence>
<gene>
    <name evidence="2" type="ORF">RGB73_11675</name>
</gene>
<sequence length="352" mass="39423">MPDYDAIVIGGGQAGLAMGYYLQQQGLRFTILDKRGRVGESWRERYDSLVLFTPRRFNDLPGLPFPGQRDGLPDKNEAADYLENYAHHFGLPIQLGAEVSRLEKTEEGFRIYTQARTYQARTVVVATGPFHTPYVPTDHMNVDYDVTQWHTATYRNEQQLSNEPVLVVGGGNSGVQIAVELARDRPVMLSMGRTGPFLPRSILGKTIFAYMRALGILTVPASSWLGRLYRSLPDPIFGYGNELRQMQKAGKLRIVPRLTSFSGRVATFADGSTETFSQIVWATGYRPDYHWLDIPDVLDELGRPHHRRGVSPISGLFFLGLPWQRNRQSALIGGVGHDARLLADEIAAFLRG</sequence>
<dbReference type="EMBL" id="CP134050">
    <property type="protein sequence ID" value="WNC16931.1"/>
    <property type="molecule type" value="Genomic_DNA"/>
</dbReference>
<dbReference type="Gene3D" id="3.50.50.60">
    <property type="entry name" value="FAD/NAD(P)-binding domain"/>
    <property type="match status" value="1"/>
</dbReference>
<name>A0ABY9TA46_BREBE</name>
<dbReference type="InterPro" id="IPR050982">
    <property type="entry name" value="Auxin_biosynth/cation_transpt"/>
</dbReference>
<reference evidence="2 3" key="1">
    <citation type="submission" date="2023-09" db="EMBL/GenBank/DDBJ databases">
        <title>Complete Genome and Methylome dissection of Bacillus brevis NEB573 original source of BbsI restriction endonuclease.</title>
        <authorList>
            <person name="Fomenkov A."/>
            <person name="Roberts R.D."/>
        </authorList>
    </citation>
    <scope>NUCLEOTIDE SEQUENCE [LARGE SCALE GENOMIC DNA]</scope>
    <source>
        <strain evidence="2 3">NEB573</strain>
    </source>
</reference>
<accession>A0ABY9TA46</accession>
<proteinExistence type="predicted"/>
<dbReference type="InterPro" id="IPR036188">
    <property type="entry name" value="FAD/NAD-bd_sf"/>
</dbReference>
<organism evidence="2 3">
    <name type="scientific">Brevibacillus brevis</name>
    <name type="common">Bacillus brevis</name>
    <dbReference type="NCBI Taxonomy" id="1393"/>
    <lineage>
        <taxon>Bacteria</taxon>
        <taxon>Bacillati</taxon>
        <taxon>Bacillota</taxon>
        <taxon>Bacilli</taxon>
        <taxon>Bacillales</taxon>
        <taxon>Paenibacillaceae</taxon>
        <taxon>Brevibacillus</taxon>
    </lineage>
</organism>
<evidence type="ECO:0000313" key="3">
    <source>
        <dbReference type="Proteomes" id="UP001256827"/>
    </source>
</evidence>
<dbReference type="PRINTS" id="PR00368">
    <property type="entry name" value="FADPNR"/>
</dbReference>
<dbReference type="EC" id="1.14.13.-" evidence="2"/>
<protein>
    <submittedName>
        <fullName evidence="2">NAD(P)/FAD-dependent oxidoreductase</fullName>
        <ecNumber evidence="2">1.14.13.-</ecNumber>
    </submittedName>
</protein>
<keyword evidence="1 2" id="KW-0560">Oxidoreductase</keyword>
<dbReference type="PRINTS" id="PR00469">
    <property type="entry name" value="PNDRDTASEII"/>
</dbReference>
<dbReference type="Pfam" id="PF13738">
    <property type="entry name" value="Pyr_redox_3"/>
    <property type="match status" value="1"/>
</dbReference>
<dbReference type="Proteomes" id="UP001256827">
    <property type="component" value="Chromosome"/>
</dbReference>
<dbReference type="RefSeq" id="WP_310772089.1">
    <property type="nucleotide sequence ID" value="NZ_CP134050.1"/>
</dbReference>
<keyword evidence="3" id="KW-1185">Reference proteome</keyword>
<dbReference type="PANTHER" id="PTHR43539:SF78">
    <property type="entry name" value="FLAVIN-CONTAINING MONOOXYGENASE"/>
    <property type="match status" value="1"/>
</dbReference>
<dbReference type="PANTHER" id="PTHR43539">
    <property type="entry name" value="FLAVIN-BINDING MONOOXYGENASE-LIKE PROTEIN (AFU_ORTHOLOGUE AFUA_4G09220)"/>
    <property type="match status" value="1"/>
</dbReference>
<dbReference type="SUPFAM" id="SSF51905">
    <property type="entry name" value="FAD/NAD(P)-binding domain"/>
    <property type="match status" value="2"/>
</dbReference>
<evidence type="ECO:0000256" key="1">
    <source>
        <dbReference type="ARBA" id="ARBA00023002"/>
    </source>
</evidence>